<gene>
    <name evidence="5" type="ORF">LCGC14_2710530</name>
</gene>
<dbReference type="GO" id="GO:0003887">
    <property type="term" value="F:DNA-directed DNA polymerase activity"/>
    <property type="evidence" value="ECO:0007669"/>
    <property type="project" value="InterPro"/>
</dbReference>
<name>A0A0F9A0U2_9ZZZZ</name>
<dbReference type="GO" id="GO:0005829">
    <property type="term" value="C:cytosol"/>
    <property type="evidence" value="ECO:0007669"/>
    <property type="project" value="TreeGrafter"/>
</dbReference>
<keyword evidence="1" id="KW-0540">Nuclease</keyword>
<dbReference type="Pfam" id="PF00929">
    <property type="entry name" value="RNase_T"/>
    <property type="match status" value="1"/>
</dbReference>
<dbReference type="GO" id="GO:0008408">
    <property type="term" value="F:3'-5' exonuclease activity"/>
    <property type="evidence" value="ECO:0007669"/>
    <property type="project" value="TreeGrafter"/>
</dbReference>
<dbReference type="InterPro" id="IPR006054">
    <property type="entry name" value="DnaQ"/>
</dbReference>
<evidence type="ECO:0000313" key="5">
    <source>
        <dbReference type="EMBL" id="KKK91680.1"/>
    </source>
</evidence>
<feature type="domain" description="Exonuclease" evidence="4">
    <location>
        <begin position="41"/>
        <end position="220"/>
    </location>
</feature>
<keyword evidence="2" id="KW-0378">Hydrolase</keyword>
<dbReference type="CDD" id="cd06127">
    <property type="entry name" value="DEDDh"/>
    <property type="match status" value="1"/>
</dbReference>
<evidence type="ECO:0000256" key="1">
    <source>
        <dbReference type="ARBA" id="ARBA00022722"/>
    </source>
</evidence>
<organism evidence="5">
    <name type="scientific">marine sediment metagenome</name>
    <dbReference type="NCBI Taxonomy" id="412755"/>
    <lineage>
        <taxon>unclassified sequences</taxon>
        <taxon>metagenomes</taxon>
        <taxon>ecological metagenomes</taxon>
    </lineage>
</organism>
<evidence type="ECO:0000256" key="3">
    <source>
        <dbReference type="ARBA" id="ARBA00022839"/>
    </source>
</evidence>
<dbReference type="GO" id="GO:0003677">
    <property type="term" value="F:DNA binding"/>
    <property type="evidence" value="ECO:0007669"/>
    <property type="project" value="InterPro"/>
</dbReference>
<dbReference type="Gene3D" id="3.30.420.10">
    <property type="entry name" value="Ribonuclease H-like superfamily/Ribonuclease H"/>
    <property type="match status" value="1"/>
</dbReference>
<protein>
    <recommendedName>
        <fullName evidence="4">Exonuclease domain-containing protein</fullName>
    </recommendedName>
</protein>
<feature type="non-terminal residue" evidence="5">
    <location>
        <position position="222"/>
    </location>
</feature>
<dbReference type="NCBIfam" id="TIGR00573">
    <property type="entry name" value="dnaq"/>
    <property type="match status" value="1"/>
</dbReference>
<dbReference type="SMART" id="SM00479">
    <property type="entry name" value="EXOIII"/>
    <property type="match status" value="1"/>
</dbReference>
<dbReference type="InterPro" id="IPR012337">
    <property type="entry name" value="RNaseH-like_sf"/>
</dbReference>
<proteinExistence type="predicted"/>
<dbReference type="PANTHER" id="PTHR30231:SF4">
    <property type="entry name" value="PROTEIN NEN2"/>
    <property type="match status" value="1"/>
</dbReference>
<reference evidence="5" key="1">
    <citation type="journal article" date="2015" name="Nature">
        <title>Complex archaea that bridge the gap between prokaryotes and eukaryotes.</title>
        <authorList>
            <person name="Spang A."/>
            <person name="Saw J.H."/>
            <person name="Jorgensen S.L."/>
            <person name="Zaremba-Niedzwiedzka K."/>
            <person name="Martijn J."/>
            <person name="Lind A.E."/>
            <person name="van Eijk R."/>
            <person name="Schleper C."/>
            <person name="Guy L."/>
            <person name="Ettema T.J."/>
        </authorList>
    </citation>
    <scope>NUCLEOTIDE SEQUENCE</scope>
</reference>
<dbReference type="FunFam" id="3.30.420.10:FF:000045">
    <property type="entry name" value="3'-5' exonuclease DinG"/>
    <property type="match status" value="1"/>
</dbReference>
<dbReference type="InterPro" id="IPR013520">
    <property type="entry name" value="Ribonucl_H"/>
</dbReference>
<evidence type="ECO:0000256" key="2">
    <source>
        <dbReference type="ARBA" id="ARBA00022801"/>
    </source>
</evidence>
<dbReference type="SUPFAM" id="SSF53098">
    <property type="entry name" value="Ribonuclease H-like"/>
    <property type="match status" value="1"/>
</dbReference>
<evidence type="ECO:0000259" key="4">
    <source>
        <dbReference type="SMART" id="SM00479"/>
    </source>
</evidence>
<dbReference type="InterPro" id="IPR036397">
    <property type="entry name" value="RNaseH_sf"/>
</dbReference>
<dbReference type="GO" id="GO:0006260">
    <property type="term" value="P:DNA replication"/>
    <property type="evidence" value="ECO:0007669"/>
    <property type="project" value="InterPro"/>
</dbReference>
<sequence>MVGVLDRLFGARPQQELSPALKRSQGVKKAVDLSTPVMEAEYVAFDTELTGLDFKRDSIVSIGAVKMKGTAIYPMKTFHSLVKPECALKSESVLVHEITHTDLEGASRLPEVLEDFLDFIGDAVLVGHFVFIDINFVNNALKKSYGVNLQNPAVDTHSIHDWLRRNDADFARHHKGMTTRTDLFSMARRFGLAMVKAHNAFHDAYLTAQLFQRFLHFLPACG</sequence>
<dbReference type="PANTHER" id="PTHR30231">
    <property type="entry name" value="DNA POLYMERASE III SUBUNIT EPSILON"/>
    <property type="match status" value="1"/>
</dbReference>
<keyword evidence="3" id="KW-0269">Exonuclease</keyword>
<dbReference type="EMBL" id="LAZR01048546">
    <property type="protein sequence ID" value="KKK91680.1"/>
    <property type="molecule type" value="Genomic_DNA"/>
</dbReference>
<comment type="caution">
    <text evidence="5">The sequence shown here is derived from an EMBL/GenBank/DDBJ whole genome shotgun (WGS) entry which is preliminary data.</text>
</comment>
<dbReference type="AlphaFoldDB" id="A0A0F9A0U2"/>
<accession>A0A0F9A0U2</accession>